<dbReference type="AlphaFoldDB" id="X1K9X8"/>
<dbReference type="Gene3D" id="2.40.160.20">
    <property type="match status" value="1"/>
</dbReference>
<feature type="non-terminal residue" evidence="1">
    <location>
        <position position="1"/>
    </location>
</feature>
<accession>X1K9X8</accession>
<protein>
    <recommendedName>
        <fullName evidence="2">Outer membrane protein beta-barrel domain-containing protein</fullName>
    </recommendedName>
</protein>
<dbReference type="EMBL" id="BARU01041308">
    <property type="protein sequence ID" value="GAH87014.1"/>
    <property type="molecule type" value="Genomic_DNA"/>
</dbReference>
<name>X1K9X8_9ZZZZ</name>
<dbReference type="InterPro" id="IPR011250">
    <property type="entry name" value="OMP/PagP_B-barrel"/>
</dbReference>
<proteinExistence type="predicted"/>
<evidence type="ECO:0000313" key="1">
    <source>
        <dbReference type="EMBL" id="GAH87014.1"/>
    </source>
</evidence>
<sequence length="76" mass="8641">VKIPERDEKVRNTLGFHFGGGVDYFFSENIAANLDMRYCIVKTSGLFTFNGAGEDIEIEDINLNSFMLGIGFKYFF</sequence>
<evidence type="ECO:0008006" key="2">
    <source>
        <dbReference type="Google" id="ProtNLM"/>
    </source>
</evidence>
<organism evidence="1">
    <name type="scientific">marine sediment metagenome</name>
    <dbReference type="NCBI Taxonomy" id="412755"/>
    <lineage>
        <taxon>unclassified sequences</taxon>
        <taxon>metagenomes</taxon>
        <taxon>ecological metagenomes</taxon>
    </lineage>
</organism>
<comment type="caution">
    <text evidence="1">The sequence shown here is derived from an EMBL/GenBank/DDBJ whole genome shotgun (WGS) entry which is preliminary data.</text>
</comment>
<gene>
    <name evidence="1" type="ORF">S03H2_63713</name>
</gene>
<reference evidence="1" key="1">
    <citation type="journal article" date="2014" name="Front. Microbiol.">
        <title>High frequency of phylogenetically diverse reductive dehalogenase-homologous genes in deep subseafloor sedimentary metagenomes.</title>
        <authorList>
            <person name="Kawai M."/>
            <person name="Futagami T."/>
            <person name="Toyoda A."/>
            <person name="Takaki Y."/>
            <person name="Nishi S."/>
            <person name="Hori S."/>
            <person name="Arai W."/>
            <person name="Tsubouchi T."/>
            <person name="Morono Y."/>
            <person name="Uchiyama I."/>
            <person name="Ito T."/>
            <person name="Fujiyama A."/>
            <person name="Inagaki F."/>
            <person name="Takami H."/>
        </authorList>
    </citation>
    <scope>NUCLEOTIDE SEQUENCE</scope>
    <source>
        <strain evidence="1">Expedition CK06-06</strain>
    </source>
</reference>
<dbReference type="SUPFAM" id="SSF56925">
    <property type="entry name" value="OMPA-like"/>
    <property type="match status" value="1"/>
</dbReference>